<reference evidence="2" key="1">
    <citation type="submission" date="2022-11" db="UniProtKB">
        <authorList>
            <consortium name="WormBaseParasite"/>
        </authorList>
    </citation>
    <scope>IDENTIFICATION</scope>
</reference>
<dbReference type="WBParaSite" id="nRc.2.0.1.t01444-RA">
    <property type="protein sequence ID" value="nRc.2.0.1.t01444-RA"/>
    <property type="gene ID" value="nRc.2.0.1.g01444"/>
</dbReference>
<sequence>MHFGKYLFAKNERTPNMLGHVCRACLASVLGVTLLAEKNSQSCNLNVNQAISQKWNQSNIKETINNELAITIANHQWNPSLKKRFPTRFSTEYTSMS</sequence>
<proteinExistence type="predicted"/>
<dbReference type="AlphaFoldDB" id="A0A915HJ34"/>
<protein>
    <submittedName>
        <fullName evidence="2">Uncharacterized protein</fullName>
    </submittedName>
</protein>
<accession>A0A915HJ34</accession>
<organism evidence="1 2">
    <name type="scientific">Romanomermis culicivorax</name>
    <name type="common">Nematode worm</name>
    <dbReference type="NCBI Taxonomy" id="13658"/>
    <lineage>
        <taxon>Eukaryota</taxon>
        <taxon>Metazoa</taxon>
        <taxon>Ecdysozoa</taxon>
        <taxon>Nematoda</taxon>
        <taxon>Enoplea</taxon>
        <taxon>Dorylaimia</taxon>
        <taxon>Mermithida</taxon>
        <taxon>Mermithoidea</taxon>
        <taxon>Mermithidae</taxon>
        <taxon>Romanomermis</taxon>
    </lineage>
</organism>
<keyword evidence="1" id="KW-1185">Reference proteome</keyword>
<evidence type="ECO:0000313" key="1">
    <source>
        <dbReference type="Proteomes" id="UP000887565"/>
    </source>
</evidence>
<evidence type="ECO:0000313" key="2">
    <source>
        <dbReference type="WBParaSite" id="nRc.2.0.1.t01444-RA"/>
    </source>
</evidence>
<dbReference type="Proteomes" id="UP000887565">
    <property type="component" value="Unplaced"/>
</dbReference>
<name>A0A915HJ34_ROMCU</name>